<gene>
    <name evidence="2" type="ORF">R1sor_026687</name>
</gene>
<dbReference type="InterPro" id="IPR000477">
    <property type="entry name" value="RT_dom"/>
</dbReference>
<dbReference type="Proteomes" id="UP001633002">
    <property type="component" value="Unassembled WGS sequence"/>
</dbReference>
<organism evidence="2 3">
    <name type="scientific">Riccia sorocarpa</name>
    <dbReference type="NCBI Taxonomy" id="122646"/>
    <lineage>
        <taxon>Eukaryota</taxon>
        <taxon>Viridiplantae</taxon>
        <taxon>Streptophyta</taxon>
        <taxon>Embryophyta</taxon>
        <taxon>Marchantiophyta</taxon>
        <taxon>Marchantiopsida</taxon>
        <taxon>Marchantiidae</taxon>
        <taxon>Marchantiales</taxon>
        <taxon>Ricciaceae</taxon>
        <taxon>Riccia</taxon>
    </lineage>
</organism>
<name>A0ABD3GE69_9MARC</name>
<comment type="caution">
    <text evidence="2">The sequence shown here is derived from an EMBL/GenBank/DDBJ whole genome shotgun (WGS) entry which is preliminary data.</text>
</comment>
<keyword evidence="3" id="KW-1185">Reference proteome</keyword>
<dbReference type="PANTHER" id="PTHR19446">
    <property type="entry name" value="REVERSE TRANSCRIPTASES"/>
    <property type="match status" value="1"/>
</dbReference>
<accession>A0ABD3GE69</accession>
<dbReference type="EMBL" id="JBJQOH010000008">
    <property type="protein sequence ID" value="KAL3676739.1"/>
    <property type="molecule type" value="Genomic_DNA"/>
</dbReference>
<evidence type="ECO:0000313" key="2">
    <source>
        <dbReference type="EMBL" id="KAL3676739.1"/>
    </source>
</evidence>
<dbReference type="PROSITE" id="PS50878">
    <property type="entry name" value="RT_POL"/>
    <property type="match status" value="1"/>
</dbReference>
<dbReference type="AlphaFoldDB" id="A0ABD3GE69"/>
<evidence type="ECO:0000259" key="1">
    <source>
        <dbReference type="PROSITE" id="PS50878"/>
    </source>
</evidence>
<sequence length="295" mass="32822">MVESTADASGESPVLKGSEKSEFHKLVIKYNLADSRSLALEAWEYIYFQTIKPLGLDSFTAESLKLLWPFFQNSFHEKLLKSKKGAAFIKVDLAKAYDRLNPRYLWLVLQPVGCGQGFTLLVQGLMVGAQAIIYAQGYKSVLFSLDSGVHQGCLLAPLLYALASVPLINLFEKAVADQKLSPALVVQGFLVIVTLYADDVSLFLPWEEQAFLQSKSLLHTFCSGTNSQVNVLKTEVMPIGSAVWHTYGKHCFLDGLQHWNDIFYRDMMSLNTWGSLLVPTLLGRNFGPDPLLGYS</sequence>
<protein>
    <recommendedName>
        <fullName evidence="1">Reverse transcriptase domain-containing protein</fullName>
    </recommendedName>
</protein>
<reference evidence="2 3" key="1">
    <citation type="submission" date="2024-09" db="EMBL/GenBank/DDBJ databases">
        <title>Chromosome-scale assembly of Riccia sorocarpa.</title>
        <authorList>
            <person name="Paukszto L."/>
        </authorList>
    </citation>
    <scope>NUCLEOTIDE SEQUENCE [LARGE SCALE GENOMIC DNA]</scope>
    <source>
        <strain evidence="2">LP-2024</strain>
        <tissue evidence="2">Aerial parts of the thallus</tissue>
    </source>
</reference>
<evidence type="ECO:0000313" key="3">
    <source>
        <dbReference type="Proteomes" id="UP001633002"/>
    </source>
</evidence>
<proteinExistence type="predicted"/>
<feature type="domain" description="Reverse transcriptase" evidence="1">
    <location>
        <begin position="1"/>
        <end position="264"/>
    </location>
</feature>
<dbReference type="Pfam" id="PF00078">
    <property type="entry name" value="RVT_1"/>
    <property type="match status" value="1"/>
</dbReference>